<dbReference type="Gene3D" id="1.10.3300.10">
    <property type="entry name" value="Jann2411-like domain"/>
    <property type="match status" value="1"/>
</dbReference>
<dbReference type="EMBL" id="LJGT01000037">
    <property type="protein sequence ID" value="OEU92177.1"/>
    <property type="molecule type" value="Genomic_DNA"/>
</dbReference>
<evidence type="ECO:0000256" key="1">
    <source>
        <dbReference type="SAM" id="MobiDB-lite"/>
    </source>
</evidence>
<dbReference type="PANTHER" id="PTHR35525">
    <property type="entry name" value="BLL6575 PROTEIN"/>
    <property type="match status" value="1"/>
</dbReference>
<dbReference type="AlphaFoldDB" id="A0A1E7JTI1"/>
<dbReference type="PANTHER" id="PTHR35525:SF3">
    <property type="entry name" value="BLL6575 PROTEIN"/>
    <property type="match status" value="1"/>
</dbReference>
<accession>A0A1E7JTI1</accession>
<organism evidence="3 4">
    <name type="scientific">Streptomyces abyssalis</name>
    <dbReference type="NCBI Taxonomy" id="933944"/>
    <lineage>
        <taxon>Bacteria</taxon>
        <taxon>Bacillati</taxon>
        <taxon>Actinomycetota</taxon>
        <taxon>Actinomycetes</taxon>
        <taxon>Kitasatosporales</taxon>
        <taxon>Streptomycetaceae</taxon>
        <taxon>Streptomyces</taxon>
    </lineage>
</organism>
<evidence type="ECO:0000313" key="4">
    <source>
        <dbReference type="Proteomes" id="UP000176087"/>
    </source>
</evidence>
<dbReference type="Pfam" id="PF11706">
    <property type="entry name" value="zf-CGNR"/>
    <property type="match status" value="1"/>
</dbReference>
<proteinExistence type="predicted"/>
<dbReference type="OrthoDB" id="123307at2"/>
<comment type="caution">
    <text evidence="3">The sequence shown here is derived from an EMBL/GenBank/DDBJ whole genome shotgun (WGS) entry which is preliminary data.</text>
</comment>
<keyword evidence="4" id="KW-1185">Reference proteome</keyword>
<dbReference type="PATRIC" id="fig|933944.5.peg.5002"/>
<feature type="region of interest" description="Disordered" evidence="1">
    <location>
        <begin position="189"/>
        <end position="210"/>
    </location>
</feature>
<dbReference type="InterPro" id="IPR010852">
    <property type="entry name" value="ABATE"/>
</dbReference>
<feature type="domain" description="Zinc finger CGNR" evidence="2">
    <location>
        <begin position="153"/>
        <end position="196"/>
    </location>
</feature>
<dbReference type="RefSeq" id="WP_070009594.1">
    <property type="nucleotide sequence ID" value="NZ_LJGS01000037.1"/>
</dbReference>
<dbReference type="InterPro" id="IPR023286">
    <property type="entry name" value="ABATE_dom_sf"/>
</dbReference>
<protein>
    <submittedName>
        <fullName evidence="3">Zf-CGNR multi-domain protein</fullName>
    </submittedName>
</protein>
<dbReference type="SUPFAM" id="SSF160904">
    <property type="entry name" value="Jann2411-like"/>
    <property type="match status" value="1"/>
</dbReference>
<sequence length="210" mass="22533">MTATANGVALRSPEGTSFVFDAGALCLEFLTTGSPGVLSGHDALQTPDDLARWCAASRLRLAPGDLHISDGEFRAARWLRDALSRLTGAVAAGRPPRPPDVDEVNQAAQLPPLVPQMAAGGAHSRYLPADAFQVLSTVARDAVELFTGPLATRVRECGAPDCSLVFVDTSRPGRRRWCTMERCGNRHKVRSLRERRSTETQAGDGEGAER</sequence>
<dbReference type="InterPro" id="IPR021005">
    <property type="entry name" value="Znf_CGNR"/>
</dbReference>
<reference evidence="3 4" key="1">
    <citation type="journal article" date="2016" name="Front. Microbiol.">
        <title>Comparative Genomics Analysis of Streptomyces Species Reveals Their Adaptation to the Marine Environment and Their Diversity at the Genomic Level.</title>
        <authorList>
            <person name="Tian X."/>
            <person name="Zhang Z."/>
            <person name="Yang T."/>
            <person name="Chen M."/>
            <person name="Li J."/>
            <person name="Chen F."/>
            <person name="Yang J."/>
            <person name="Li W."/>
            <person name="Zhang B."/>
            <person name="Zhang Z."/>
            <person name="Wu J."/>
            <person name="Zhang C."/>
            <person name="Long L."/>
            <person name="Xiao J."/>
        </authorList>
    </citation>
    <scope>NUCLEOTIDE SEQUENCE [LARGE SCALE GENOMIC DNA]</scope>
    <source>
        <strain evidence="3 4">SCSIO 10390</strain>
    </source>
</reference>
<dbReference type="Pfam" id="PF07336">
    <property type="entry name" value="ABATE"/>
    <property type="match status" value="1"/>
</dbReference>
<name>A0A1E7JTI1_9ACTN</name>
<gene>
    <name evidence="3" type="ORF">AN215_07250</name>
</gene>
<evidence type="ECO:0000313" key="3">
    <source>
        <dbReference type="EMBL" id="OEU92177.1"/>
    </source>
</evidence>
<dbReference type="Proteomes" id="UP000176087">
    <property type="component" value="Unassembled WGS sequence"/>
</dbReference>
<evidence type="ECO:0000259" key="2">
    <source>
        <dbReference type="Pfam" id="PF11706"/>
    </source>
</evidence>